<dbReference type="OrthoDB" id="5197598at2759"/>
<dbReference type="EMBL" id="KN838851">
    <property type="protein sequence ID" value="KIJ93316.1"/>
    <property type="molecule type" value="Genomic_DNA"/>
</dbReference>
<protein>
    <submittedName>
        <fullName evidence="1">Uncharacterized protein</fullName>
    </submittedName>
</protein>
<gene>
    <name evidence="1" type="ORF">K443DRAFT_12961</name>
</gene>
<organism evidence="1 2">
    <name type="scientific">Laccaria amethystina LaAM-08-1</name>
    <dbReference type="NCBI Taxonomy" id="1095629"/>
    <lineage>
        <taxon>Eukaryota</taxon>
        <taxon>Fungi</taxon>
        <taxon>Dikarya</taxon>
        <taxon>Basidiomycota</taxon>
        <taxon>Agaricomycotina</taxon>
        <taxon>Agaricomycetes</taxon>
        <taxon>Agaricomycetidae</taxon>
        <taxon>Agaricales</taxon>
        <taxon>Agaricineae</taxon>
        <taxon>Hydnangiaceae</taxon>
        <taxon>Laccaria</taxon>
    </lineage>
</organism>
<name>A0A0C9X6N8_9AGAR</name>
<evidence type="ECO:0000313" key="2">
    <source>
        <dbReference type="Proteomes" id="UP000054477"/>
    </source>
</evidence>
<dbReference type="HOGENOM" id="CLU_2038449_0_0_1"/>
<accession>A0A0C9X6N8</accession>
<dbReference type="Proteomes" id="UP000054477">
    <property type="component" value="Unassembled WGS sequence"/>
</dbReference>
<reference evidence="1 2" key="1">
    <citation type="submission" date="2014-04" db="EMBL/GenBank/DDBJ databases">
        <authorList>
            <consortium name="DOE Joint Genome Institute"/>
            <person name="Kuo A."/>
            <person name="Kohler A."/>
            <person name="Nagy L.G."/>
            <person name="Floudas D."/>
            <person name="Copeland A."/>
            <person name="Barry K.W."/>
            <person name="Cichocki N."/>
            <person name="Veneault-Fourrey C."/>
            <person name="LaButti K."/>
            <person name="Lindquist E.A."/>
            <person name="Lipzen A."/>
            <person name="Lundell T."/>
            <person name="Morin E."/>
            <person name="Murat C."/>
            <person name="Sun H."/>
            <person name="Tunlid A."/>
            <person name="Henrissat B."/>
            <person name="Grigoriev I.V."/>
            <person name="Hibbett D.S."/>
            <person name="Martin F."/>
            <person name="Nordberg H.P."/>
            <person name="Cantor M.N."/>
            <person name="Hua S.X."/>
        </authorList>
    </citation>
    <scope>NUCLEOTIDE SEQUENCE [LARGE SCALE GENOMIC DNA]</scope>
    <source>
        <strain evidence="1 2">LaAM-08-1</strain>
    </source>
</reference>
<keyword evidence="2" id="KW-1185">Reference proteome</keyword>
<proteinExistence type="predicted"/>
<sequence>MQNNRLLKVEEVREAMGEDLKQAEIKIGDPEKLREGGEEKLPIYVDEGMSGIGKCYVQAEYNPMLVSIHVTFSISLMVLMGLIGDNCSPCIAAAEVDWQVGGVGDGRMYVFVKLAERSSED</sequence>
<evidence type="ECO:0000313" key="1">
    <source>
        <dbReference type="EMBL" id="KIJ93316.1"/>
    </source>
</evidence>
<reference evidence="2" key="2">
    <citation type="submission" date="2015-01" db="EMBL/GenBank/DDBJ databases">
        <title>Evolutionary Origins and Diversification of the Mycorrhizal Mutualists.</title>
        <authorList>
            <consortium name="DOE Joint Genome Institute"/>
            <consortium name="Mycorrhizal Genomics Consortium"/>
            <person name="Kohler A."/>
            <person name="Kuo A."/>
            <person name="Nagy L.G."/>
            <person name="Floudas D."/>
            <person name="Copeland A."/>
            <person name="Barry K.W."/>
            <person name="Cichocki N."/>
            <person name="Veneault-Fourrey C."/>
            <person name="LaButti K."/>
            <person name="Lindquist E.A."/>
            <person name="Lipzen A."/>
            <person name="Lundell T."/>
            <person name="Morin E."/>
            <person name="Murat C."/>
            <person name="Riley R."/>
            <person name="Ohm R."/>
            <person name="Sun H."/>
            <person name="Tunlid A."/>
            <person name="Henrissat B."/>
            <person name="Grigoriev I.V."/>
            <person name="Hibbett D.S."/>
            <person name="Martin F."/>
        </authorList>
    </citation>
    <scope>NUCLEOTIDE SEQUENCE [LARGE SCALE GENOMIC DNA]</scope>
    <source>
        <strain evidence="2">LaAM-08-1</strain>
    </source>
</reference>
<dbReference type="AlphaFoldDB" id="A0A0C9X6N8"/>